<dbReference type="PROSITE" id="PS50928">
    <property type="entry name" value="ABC_TM1"/>
    <property type="match status" value="1"/>
</dbReference>
<evidence type="ECO:0000256" key="2">
    <source>
        <dbReference type="ARBA" id="ARBA00022448"/>
    </source>
</evidence>
<keyword evidence="4 7" id="KW-0812">Transmembrane</keyword>
<evidence type="ECO:0000256" key="4">
    <source>
        <dbReference type="ARBA" id="ARBA00022692"/>
    </source>
</evidence>
<sequence>MESTKSNKKIISRVFLYLVVIIICLITLYPYFVTICTALKSRAEIFSTSGTVFPIHAIWSNLTDVWSKAPMSSYMLNSILIAGGSTLLAMLCGIPAAYALSRMKFKGQTAFLGFVIVSQMFAPVVLLIGIYKVMMSLHLTNSIVGLIFINAAFNQAFAIWLLRGTFMSISSEMEQAATIDGCNRVQALIKILLPVAAPGIVTALIFVFINAWNEYTVALTLISTDTFKPLTVGINIFNGYNMIEWQYLFAASLYAIVPVVVLFIGIEKNLVGGLTSGGVKG</sequence>
<keyword evidence="6 7" id="KW-0472">Membrane</keyword>
<keyword evidence="3" id="KW-1003">Cell membrane</keyword>
<evidence type="ECO:0000313" key="9">
    <source>
        <dbReference type="EMBL" id="MCU6724689.1"/>
    </source>
</evidence>
<comment type="subcellular location">
    <subcellularLocation>
        <location evidence="1 7">Cell membrane</location>
        <topology evidence="1 7">Multi-pass membrane protein</topology>
    </subcellularLocation>
</comment>
<name>A0ABT2SJJ6_9FIRM</name>
<feature type="transmembrane region" description="Helical" evidence="7">
    <location>
        <begin position="74"/>
        <end position="98"/>
    </location>
</feature>
<organism evidence="9 10">
    <name type="scientific">Muricoprocola aceti</name>
    <dbReference type="NCBI Taxonomy" id="2981772"/>
    <lineage>
        <taxon>Bacteria</taxon>
        <taxon>Bacillati</taxon>
        <taxon>Bacillota</taxon>
        <taxon>Clostridia</taxon>
        <taxon>Lachnospirales</taxon>
        <taxon>Lachnospiraceae</taxon>
        <taxon>Muricoprocola</taxon>
    </lineage>
</organism>
<feature type="transmembrane region" description="Helical" evidence="7">
    <location>
        <begin position="143"/>
        <end position="166"/>
    </location>
</feature>
<evidence type="ECO:0000256" key="5">
    <source>
        <dbReference type="ARBA" id="ARBA00022989"/>
    </source>
</evidence>
<keyword evidence="5 7" id="KW-1133">Transmembrane helix</keyword>
<protein>
    <submittedName>
        <fullName evidence="9">Carbohydrate ABC transporter permease</fullName>
    </submittedName>
</protein>
<evidence type="ECO:0000256" key="6">
    <source>
        <dbReference type="ARBA" id="ARBA00023136"/>
    </source>
</evidence>
<gene>
    <name evidence="9" type="ORF">OCV47_04835</name>
</gene>
<evidence type="ECO:0000256" key="7">
    <source>
        <dbReference type="RuleBase" id="RU363032"/>
    </source>
</evidence>
<dbReference type="Pfam" id="PF00528">
    <property type="entry name" value="BPD_transp_1"/>
    <property type="match status" value="1"/>
</dbReference>
<feature type="domain" description="ABC transmembrane type-1" evidence="8">
    <location>
        <begin position="75"/>
        <end position="266"/>
    </location>
</feature>
<evidence type="ECO:0000256" key="3">
    <source>
        <dbReference type="ARBA" id="ARBA00022475"/>
    </source>
</evidence>
<dbReference type="Proteomes" id="UP001652338">
    <property type="component" value="Unassembled WGS sequence"/>
</dbReference>
<comment type="caution">
    <text evidence="9">The sequence shown here is derived from an EMBL/GenBank/DDBJ whole genome shotgun (WGS) entry which is preliminary data.</text>
</comment>
<dbReference type="PANTHER" id="PTHR32243:SF18">
    <property type="entry name" value="INNER MEMBRANE ABC TRANSPORTER PERMEASE PROTEIN YCJP"/>
    <property type="match status" value="1"/>
</dbReference>
<dbReference type="CDD" id="cd06261">
    <property type="entry name" value="TM_PBP2"/>
    <property type="match status" value="1"/>
</dbReference>
<dbReference type="InterPro" id="IPR035906">
    <property type="entry name" value="MetI-like_sf"/>
</dbReference>
<keyword evidence="10" id="KW-1185">Reference proteome</keyword>
<comment type="similarity">
    <text evidence="7">Belongs to the binding-protein-dependent transport system permease family.</text>
</comment>
<evidence type="ECO:0000259" key="8">
    <source>
        <dbReference type="PROSITE" id="PS50928"/>
    </source>
</evidence>
<feature type="transmembrane region" description="Helical" evidence="7">
    <location>
        <begin position="14"/>
        <end position="32"/>
    </location>
</feature>
<dbReference type="InterPro" id="IPR000515">
    <property type="entry name" value="MetI-like"/>
</dbReference>
<reference evidence="9 10" key="1">
    <citation type="journal article" date="2021" name="ISME Commun">
        <title>Automated analysis of genomic sequences facilitates high-throughput and comprehensive description of bacteria.</title>
        <authorList>
            <person name="Hitch T.C.A."/>
        </authorList>
    </citation>
    <scope>NUCLEOTIDE SEQUENCE [LARGE SCALE GENOMIC DNA]</scope>
    <source>
        <strain evidence="9 10">Sanger_29</strain>
    </source>
</reference>
<dbReference type="PANTHER" id="PTHR32243">
    <property type="entry name" value="MALTOSE TRANSPORT SYSTEM PERMEASE-RELATED"/>
    <property type="match status" value="1"/>
</dbReference>
<evidence type="ECO:0000313" key="10">
    <source>
        <dbReference type="Proteomes" id="UP001652338"/>
    </source>
</evidence>
<evidence type="ECO:0000256" key="1">
    <source>
        <dbReference type="ARBA" id="ARBA00004651"/>
    </source>
</evidence>
<dbReference type="InterPro" id="IPR050901">
    <property type="entry name" value="BP-dep_ABC_trans_perm"/>
</dbReference>
<feature type="transmembrane region" description="Helical" evidence="7">
    <location>
        <begin position="187"/>
        <end position="209"/>
    </location>
</feature>
<dbReference type="EMBL" id="JAOQKE010000003">
    <property type="protein sequence ID" value="MCU6724689.1"/>
    <property type="molecule type" value="Genomic_DNA"/>
</dbReference>
<dbReference type="RefSeq" id="WP_117449194.1">
    <property type="nucleotide sequence ID" value="NZ_JAOQKE010000003.1"/>
</dbReference>
<proteinExistence type="inferred from homology"/>
<dbReference type="SUPFAM" id="SSF161098">
    <property type="entry name" value="MetI-like"/>
    <property type="match status" value="1"/>
</dbReference>
<feature type="transmembrane region" description="Helical" evidence="7">
    <location>
        <begin position="245"/>
        <end position="266"/>
    </location>
</feature>
<feature type="transmembrane region" description="Helical" evidence="7">
    <location>
        <begin position="110"/>
        <end position="131"/>
    </location>
</feature>
<dbReference type="Gene3D" id="1.10.3720.10">
    <property type="entry name" value="MetI-like"/>
    <property type="match status" value="1"/>
</dbReference>
<accession>A0ABT2SJJ6</accession>
<keyword evidence="2 7" id="KW-0813">Transport</keyword>